<reference evidence="8 9" key="1">
    <citation type="submission" date="2016-10" db="EMBL/GenBank/DDBJ databases">
        <authorList>
            <person name="de Groot N.N."/>
        </authorList>
    </citation>
    <scope>NUCLEOTIDE SEQUENCE [LARGE SCALE GENOMIC DNA]</scope>
    <source>
        <strain evidence="8 9">D31d</strain>
    </source>
</reference>
<dbReference type="Pfam" id="PF20582">
    <property type="entry name" value="UPF0758_N"/>
    <property type="match status" value="1"/>
</dbReference>
<keyword evidence="4" id="KW-0862">Zinc</keyword>
<sequence>MNATTVKLSVRNWAEEDRPSYKLLNYGAGSLTDAEIISLLVGSGTAQYNAVEIANHILCKFDRDLSKLSKAEVYELNDVEGVGTQTICKLMAAMELGKRRQMAGRSFAPDLCTATSIYNYMLPKMQDLKTEEFWVLLCNQNYKLIKPVRISQGGITETSVDIRIIMKEAVLCNATILAAVHNHPSGCIHPSRYDDELTNSIKRACQLMRIHFTDHVIVCDGQYYSYSERGRL</sequence>
<dbReference type="NCBIfam" id="NF000642">
    <property type="entry name" value="PRK00024.1"/>
    <property type="match status" value="1"/>
</dbReference>
<dbReference type="SUPFAM" id="SSF102712">
    <property type="entry name" value="JAB1/MPN domain"/>
    <property type="match status" value="1"/>
</dbReference>
<proteinExistence type="inferred from homology"/>
<dbReference type="PANTHER" id="PTHR30471:SF3">
    <property type="entry name" value="UPF0758 PROTEIN YEES-RELATED"/>
    <property type="match status" value="1"/>
</dbReference>
<dbReference type="CDD" id="cd08071">
    <property type="entry name" value="MPN_DUF2466"/>
    <property type="match status" value="1"/>
</dbReference>
<dbReference type="GO" id="GO:0008237">
    <property type="term" value="F:metallopeptidase activity"/>
    <property type="evidence" value="ECO:0007669"/>
    <property type="project" value="UniProtKB-KW"/>
</dbReference>
<keyword evidence="1" id="KW-0645">Protease</keyword>
<evidence type="ECO:0000256" key="4">
    <source>
        <dbReference type="ARBA" id="ARBA00022833"/>
    </source>
</evidence>
<keyword evidence="5" id="KW-0482">Metalloprotease</keyword>
<dbReference type="PROSITE" id="PS01302">
    <property type="entry name" value="UPF0758"/>
    <property type="match status" value="1"/>
</dbReference>
<dbReference type="Pfam" id="PF04002">
    <property type="entry name" value="RadC"/>
    <property type="match status" value="1"/>
</dbReference>
<evidence type="ECO:0000313" key="8">
    <source>
        <dbReference type="EMBL" id="SEA03630.1"/>
    </source>
</evidence>
<dbReference type="AlphaFoldDB" id="A0A1H3XWL9"/>
<evidence type="ECO:0000256" key="6">
    <source>
        <dbReference type="RuleBase" id="RU003797"/>
    </source>
</evidence>
<gene>
    <name evidence="8" type="ORF">SAMN05216462_0394</name>
</gene>
<evidence type="ECO:0000256" key="1">
    <source>
        <dbReference type="ARBA" id="ARBA00022670"/>
    </source>
</evidence>
<dbReference type="NCBIfam" id="TIGR00608">
    <property type="entry name" value="radc"/>
    <property type="match status" value="1"/>
</dbReference>
<dbReference type="PANTHER" id="PTHR30471">
    <property type="entry name" value="DNA REPAIR PROTEIN RADC"/>
    <property type="match status" value="1"/>
</dbReference>
<evidence type="ECO:0000256" key="5">
    <source>
        <dbReference type="ARBA" id="ARBA00023049"/>
    </source>
</evidence>
<name>A0A1H3XWL9_XYLRU</name>
<protein>
    <submittedName>
        <fullName evidence="8">DNA replication and repair protein RadC</fullName>
    </submittedName>
</protein>
<dbReference type="RefSeq" id="WP_074759995.1">
    <property type="nucleotide sequence ID" value="NZ_FNRF01000001.1"/>
</dbReference>
<dbReference type="InterPro" id="IPR037518">
    <property type="entry name" value="MPN"/>
</dbReference>
<organism evidence="8 9">
    <name type="scientific">Xylanibacter ruminicola</name>
    <name type="common">Prevotella ruminicola</name>
    <dbReference type="NCBI Taxonomy" id="839"/>
    <lineage>
        <taxon>Bacteria</taxon>
        <taxon>Pseudomonadati</taxon>
        <taxon>Bacteroidota</taxon>
        <taxon>Bacteroidia</taxon>
        <taxon>Bacteroidales</taxon>
        <taxon>Prevotellaceae</taxon>
        <taxon>Xylanibacter</taxon>
    </lineage>
</organism>
<dbReference type="Proteomes" id="UP000182257">
    <property type="component" value="Unassembled WGS sequence"/>
</dbReference>
<accession>A0A1H3XWL9</accession>
<evidence type="ECO:0000313" key="9">
    <source>
        <dbReference type="Proteomes" id="UP000182257"/>
    </source>
</evidence>
<evidence type="ECO:0000259" key="7">
    <source>
        <dbReference type="PROSITE" id="PS50249"/>
    </source>
</evidence>
<dbReference type="InterPro" id="IPR025657">
    <property type="entry name" value="RadC_JAB"/>
</dbReference>
<dbReference type="EMBL" id="FNRF01000001">
    <property type="protein sequence ID" value="SEA03630.1"/>
    <property type="molecule type" value="Genomic_DNA"/>
</dbReference>
<evidence type="ECO:0000256" key="2">
    <source>
        <dbReference type="ARBA" id="ARBA00022723"/>
    </source>
</evidence>
<feature type="domain" description="MPN" evidence="7">
    <location>
        <begin position="110"/>
        <end position="232"/>
    </location>
</feature>
<dbReference type="InterPro" id="IPR046778">
    <property type="entry name" value="UPF0758_N"/>
</dbReference>
<evidence type="ECO:0000256" key="3">
    <source>
        <dbReference type="ARBA" id="ARBA00022801"/>
    </source>
</evidence>
<dbReference type="PROSITE" id="PS50249">
    <property type="entry name" value="MPN"/>
    <property type="match status" value="1"/>
</dbReference>
<comment type="similarity">
    <text evidence="6">Belongs to the UPF0758 family.</text>
</comment>
<dbReference type="Gene3D" id="3.40.140.10">
    <property type="entry name" value="Cytidine Deaminase, domain 2"/>
    <property type="match status" value="1"/>
</dbReference>
<dbReference type="GO" id="GO:0046872">
    <property type="term" value="F:metal ion binding"/>
    <property type="evidence" value="ECO:0007669"/>
    <property type="project" value="UniProtKB-KW"/>
</dbReference>
<dbReference type="GO" id="GO:0006508">
    <property type="term" value="P:proteolysis"/>
    <property type="evidence" value="ECO:0007669"/>
    <property type="project" value="UniProtKB-KW"/>
</dbReference>
<keyword evidence="3" id="KW-0378">Hydrolase</keyword>
<dbReference type="InterPro" id="IPR001405">
    <property type="entry name" value="UPF0758"/>
</dbReference>
<dbReference type="OrthoDB" id="9804482at2"/>
<dbReference type="InterPro" id="IPR020891">
    <property type="entry name" value="UPF0758_CS"/>
</dbReference>
<keyword evidence="2" id="KW-0479">Metal-binding</keyword>